<feature type="region of interest" description="Disordered" evidence="6">
    <location>
        <begin position="443"/>
        <end position="476"/>
    </location>
</feature>
<dbReference type="STRING" id="155417.A0A4Q4TMN4"/>
<feature type="compositionally biased region" description="Basic and acidic residues" evidence="6">
    <location>
        <begin position="751"/>
        <end position="761"/>
    </location>
</feature>
<evidence type="ECO:0000256" key="1">
    <source>
        <dbReference type="ARBA" id="ARBA00022723"/>
    </source>
</evidence>
<feature type="coiled-coil region" evidence="5">
    <location>
        <begin position="538"/>
        <end position="565"/>
    </location>
</feature>
<feature type="compositionally biased region" description="Polar residues" evidence="6">
    <location>
        <begin position="797"/>
        <end position="808"/>
    </location>
</feature>
<feature type="compositionally biased region" description="Basic and acidic residues" evidence="6">
    <location>
        <begin position="888"/>
        <end position="912"/>
    </location>
</feature>
<feature type="compositionally biased region" description="Basic and acidic residues" evidence="6">
    <location>
        <begin position="1408"/>
        <end position="1426"/>
    </location>
</feature>
<keyword evidence="3 4" id="KW-0862">Zinc</keyword>
<keyword evidence="2 4" id="KW-0863">Zinc-finger</keyword>
<sequence>MAQQGNNGWPAYSQNLNENQQIDGQGNSFTAGSYGYNFGNQQNTSQYGLDYQQNYNEDFTGVQPPISGSTFYGNQGNYGDVNNATTASAQAPQTFATPPTHSQFGHFRAVEQSSQNFPQASHTFTDGHWQLSSTQRGQHAQHVQPAQNGQPAQHDQPAYVNAGFGCQQQIQDYRHSNVSNTPSSQAIPNQVSVDQRDAIYRTQSPLRAVAPHNGQTFSSPRQSSLYPSHSPSPVLQYSYQHSQPAATFQPPRLAPDVRHVDNHVPMQPNSAGPMVMRASISTGLPANTSTSVPASLSANVLANPSVPFGTPASTPLLVQTLPSIPQPDQVRNLGPVIGERPDGPEWKEIDGCPNLFFSDAPDPRMNASPNEVRKYAGRRTDISMRTNRSQTKLLPGRSRRLPGEVQRDYDAAIQQINEPGHDHEKSRVQNQVDALQSEMAALIGQPIKNKSDRKSRGRTANASDSEDDDSEDELDRKARQIKSAAISSADAVKAVEQNVVKIVWQDPADPSPQNSIAMAIGGYGSLIEELWTEHKLLNKEHKTAVEQKTSRAKSLQDALKRQTELIHVAVETANTFGADSILDNMGSNQKLTIILLNFVRYCYAIKDFNGPAPKSVLELVSQFTTINTEFLGRLKLDSLRTKYIKDLDTESRKFLDQVFDKAKERDKQLPQQPQQLTDMQDATKKISKPQNTSMSSATKDTPAALKLQSAKKETAPKSVASDVKRMQPIKYVGLEAARKSSNGIAGATTKRPRDDDSDSRSSKKVAVEGTTGAPAANKAPLNAGANSSAAQPGATATAVQTRPKTSASILPGKSRSAVKPAPKKTETQKSVLGSLLEEIAKPKEAPKPREEPERPETEEEKVRRLRKQSRRGRTVTWKPDDQLVEYRYFQHDSAEDEGRASNQLRDVRDNRSEGQMLKLLARGKKEREDEEGSEDDDEEDMRMTSLRAWKEPSVSDHSALSQDRLAKNFESRGGLRKADTEQQKFISDYESRELMSIYTTAAEIPNTPKSPPRQAAAEPSSQPSIVSITSSNKSKLQETYLRTAEFRQYGNIGAAQLAIARLANNFSNLNTAQKPSSHSSSSTNLVQAHPQPRMMTQEERDTAALALLNSKRVTQWIDPDPYDPTHPKTQRRYDYSDAKTQEAADAVESVVEQLKDKPYPPTEPPQWLQNNPDRVKEWWTAHYASTAKAVREAAERAKRLAEEDALNAQQAQSQAQTVNGGAVPVFTQLSVPQQQGAANPYAAILQQVQAIQANQANQANQSNQQPEAAPQPQAPATPDIQALLRTLSQTVQPAQVQAPAPAAAQPTTTYGGDANAAAWMAYYAQFQNQNQGYAAYQQQQQQKQGEVSNEQQPPSIASMFGQAPAASGYSAEAQAAQWAAYYQQYQNQAQGQGSSATYAAQEQQQQHDGSDQNNRRDRDRDRDRRGNRQQHGGNRGGGGGSGGDRDSRGINRSLIGTKPCTFWAKNQCTKGDKCTFRHDPADLVNLNY</sequence>
<name>A0A4Q4TMN4_9PEZI</name>
<dbReference type="PROSITE" id="PS50103">
    <property type="entry name" value="ZF_C3H1"/>
    <property type="match status" value="1"/>
</dbReference>
<reference evidence="8 9" key="1">
    <citation type="submission" date="2018-06" db="EMBL/GenBank/DDBJ databases">
        <title>Complete Genomes of Monosporascus.</title>
        <authorList>
            <person name="Robinson A.J."/>
            <person name="Natvig D.O."/>
        </authorList>
    </citation>
    <scope>NUCLEOTIDE SEQUENCE [LARGE SCALE GENOMIC DNA]</scope>
    <source>
        <strain evidence="8 9">CBS 110550</strain>
    </source>
</reference>
<dbReference type="InterPro" id="IPR041367">
    <property type="entry name" value="Znf-CCCH_4"/>
</dbReference>
<feature type="compositionally biased region" description="Gly residues" evidence="6">
    <location>
        <begin position="1433"/>
        <end position="1442"/>
    </location>
</feature>
<feature type="domain" description="C3H1-type" evidence="7">
    <location>
        <begin position="1454"/>
        <end position="1481"/>
    </location>
</feature>
<dbReference type="Proteomes" id="UP000293360">
    <property type="component" value="Unassembled WGS sequence"/>
</dbReference>
<feature type="region of interest" description="Disordered" evidence="6">
    <location>
        <begin position="210"/>
        <end position="232"/>
    </location>
</feature>
<dbReference type="SUPFAM" id="SSF90229">
    <property type="entry name" value="CCCH zinc finger"/>
    <property type="match status" value="1"/>
</dbReference>
<feature type="region of interest" description="Disordered" evidence="6">
    <location>
        <begin position="1070"/>
        <end position="1092"/>
    </location>
</feature>
<feature type="compositionally biased region" description="Low complexity" evidence="6">
    <location>
        <begin position="1393"/>
        <end position="1406"/>
    </location>
</feature>
<feature type="compositionally biased region" description="Polar residues" evidence="6">
    <location>
        <begin position="669"/>
        <end position="680"/>
    </location>
</feature>
<dbReference type="InterPro" id="IPR000571">
    <property type="entry name" value="Znf_CCCH"/>
</dbReference>
<evidence type="ECO:0000313" key="8">
    <source>
        <dbReference type="EMBL" id="RYP06583.1"/>
    </source>
</evidence>
<feature type="compositionally biased region" description="Polar residues" evidence="6">
    <location>
        <begin position="144"/>
        <end position="153"/>
    </location>
</feature>
<dbReference type="OrthoDB" id="4347at2759"/>
<dbReference type="GO" id="GO:0008270">
    <property type="term" value="F:zinc ion binding"/>
    <property type="evidence" value="ECO:0007669"/>
    <property type="project" value="UniProtKB-KW"/>
</dbReference>
<feature type="region of interest" description="Disordered" evidence="6">
    <location>
        <begin position="1393"/>
        <end position="1452"/>
    </location>
</feature>
<evidence type="ECO:0000256" key="3">
    <source>
        <dbReference type="ARBA" id="ARBA00022833"/>
    </source>
</evidence>
<feature type="region of interest" description="Disordered" evidence="6">
    <location>
        <begin position="135"/>
        <end position="155"/>
    </location>
</feature>
<evidence type="ECO:0000256" key="5">
    <source>
        <dbReference type="SAM" id="Coils"/>
    </source>
</evidence>
<keyword evidence="1 4" id="KW-0479">Metal-binding</keyword>
<keyword evidence="5" id="KW-0175">Coiled coil</keyword>
<feature type="region of interest" description="Disordered" evidence="6">
    <location>
        <begin position="663"/>
        <end position="721"/>
    </location>
</feature>
<feature type="region of interest" description="Disordered" evidence="6">
    <location>
        <begin position="1256"/>
        <end position="1275"/>
    </location>
</feature>
<keyword evidence="9" id="KW-1185">Reference proteome</keyword>
<proteinExistence type="predicted"/>
<feature type="region of interest" description="Disordered" evidence="6">
    <location>
        <begin position="1003"/>
        <end position="1033"/>
    </location>
</feature>
<evidence type="ECO:0000256" key="4">
    <source>
        <dbReference type="PROSITE-ProRule" id="PRU00723"/>
    </source>
</evidence>
<comment type="caution">
    <text evidence="8">The sequence shown here is derived from an EMBL/GenBank/DDBJ whole genome shotgun (WGS) entry which is preliminary data.</text>
</comment>
<feature type="compositionally biased region" description="Basic and acidic residues" evidence="6">
    <location>
        <begin position="838"/>
        <end position="855"/>
    </location>
</feature>
<dbReference type="SMART" id="SM00356">
    <property type="entry name" value="ZnF_C3H1"/>
    <property type="match status" value="1"/>
</dbReference>
<feature type="coiled-coil region" evidence="5">
    <location>
        <begin position="1183"/>
        <end position="1214"/>
    </location>
</feature>
<feature type="compositionally biased region" description="Polar residues" evidence="6">
    <location>
        <begin position="688"/>
        <end position="699"/>
    </location>
</feature>
<feature type="compositionally biased region" description="Low complexity" evidence="6">
    <location>
        <begin position="1019"/>
        <end position="1031"/>
    </location>
</feature>
<feature type="compositionally biased region" description="Polar residues" evidence="6">
    <location>
        <begin position="1346"/>
        <end position="1355"/>
    </location>
</feature>
<evidence type="ECO:0000259" key="7">
    <source>
        <dbReference type="PROSITE" id="PS50103"/>
    </source>
</evidence>
<feature type="compositionally biased region" description="Polar residues" evidence="6">
    <location>
        <begin position="213"/>
        <end position="232"/>
    </location>
</feature>
<dbReference type="Gene3D" id="4.10.1000.10">
    <property type="entry name" value="Zinc finger, CCCH-type"/>
    <property type="match status" value="1"/>
</dbReference>
<evidence type="ECO:0000256" key="6">
    <source>
        <dbReference type="SAM" id="MobiDB-lite"/>
    </source>
</evidence>
<feature type="compositionally biased region" description="Acidic residues" evidence="6">
    <location>
        <begin position="464"/>
        <end position="473"/>
    </location>
</feature>
<dbReference type="InterPro" id="IPR036855">
    <property type="entry name" value="Znf_CCCH_sf"/>
</dbReference>
<feature type="region of interest" description="Disordered" evidence="6">
    <location>
        <begin position="739"/>
        <end position="960"/>
    </location>
</feature>
<evidence type="ECO:0000313" key="9">
    <source>
        <dbReference type="Proteomes" id="UP000293360"/>
    </source>
</evidence>
<feature type="compositionally biased region" description="Basic residues" evidence="6">
    <location>
        <begin position="863"/>
        <end position="873"/>
    </location>
</feature>
<gene>
    <name evidence="8" type="ORF">DL764_003082</name>
</gene>
<organism evidence="8 9">
    <name type="scientific">Monosporascus ibericus</name>
    <dbReference type="NCBI Taxonomy" id="155417"/>
    <lineage>
        <taxon>Eukaryota</taxon>
        <taxon>Fungi</taxon>
        <taxon>Dikarya</taxon>
        <taxon>Ascomycota</taxon>
        <taxon>Pezizomycotina</taxon>
        <taxon>Sordariomycetes</taxon>
        <taxon>Xylariomycetidae</taxon>
        <taxon>Xylariales</taxon>
        <taxon>Xylariales incertae sedis</taxon>
        <taxon>Monosporascus</taxon>
    </lineage>
</organism>
<dbReference type="EMBL" id="QJNU01000124">
    <property type="protein sequence ID" value="RYP06583.1"/>
    <property type="molecule type" value="Genomic_DNA"/>
</dbReference>
<feature type="zinc finger region" description="C3H1-type" evidence="4">
    <location>
        <begin position="1454"/>
        <end position="1481"/>
    </location>
</feature>
<accession>A0A4Q4TMN4</accession>
<feature type="compositionally biased region" description="Polar residues" evidence="6">
    <location>
        <begin position="1070"/>
        <end position="1086"/>
    </location>
</feature>
<feature type="compositionally biased region" description="Acidic residues" evidence="6">
    <location>
        <begin position="928"/>
        <end position="940"/>
    </location>
</feature>
<feature type="region of interest" description="Disordered" evidence="6">
    <location>
        <begin position="1340"/>
        <end position="1361"/>
    </location>
</feature>
<dbReference type="Pfam" id="PF18044">
    <property type="entry name" value="zf-CCCH_4"/>
    <property type="match status" value="1"/>
</dbReference>
<evidence type="ECO:0000256" key="2">
    <source>
        <dbReference type="ARBA" id="ARBA00022771"/>
    </source>
</evidence>
<protein>
    <recommendedName>
        <fullName evidence="7">C3H1-type domain-containing protein</fullName>
    </recommendedName>
</protein>